<gene>
    <name evidence="2" type="ORF">DOK76_12425</name>
</gene>
<dbReference type="EMBL" id="JAFLVX010000038">
    <property type="protein sequence ID" value="MBO0477879.1"/>
    <property type="molecule type" value="Genomic_DNA"/>
</dbReference>
<evidence type="ECO:0000313" key="3">
    <source>
        <dbReference type="Proteomes" id="UP000664857"/>
    </source>
</evidence>
<sequence>MINYDGNSSKFLDTFADPSIVPVFNDRIATDPTEVPEIEQAIIDGYKDEIALRYAQFIRGKMYGKDVRESITRFNLWLDVRINSVEAKGNQIIREYQQIQKELEDFREQFELIVSGTTIDGEVKLSRHSVFTGKTFDSLKARLDFMEAEHYLIKIGEINKTRTLIDNDFSKNHTVTKIDEVDVSLKVNPIIIATVDDNKQDRFKLRKVGVI</sequence>
<comment type="caution">
    <text evidence="2">The sequence shown here is derived from an EMBL/GenBank/DDBJ whole genome shotgun (WGS) entry which is preliminary data.</text>
</comment>
<keyword evidence="1" id="KW-0175">Coiled coil</keyword>
<dbReference type="RefSeq" id="WP_206968247.1">
    <property type="nucleotide sequence ID" value="NZ_JAFLVX010000038.1"/>
</dbReference>
<accession>A0ABS3HVV0</accession>
<feature type="coiled-coil region" evidence="1">
    <location>
        <begin position="82"/>
        <end position="109"/>
    </location>
</feature>
<proteinExistence type="predicted"/>
<organism evidence="2 3">
    <name type="scientific">Candidatus Vagococcus giribetii</name>
    <dbReference type="NCBI Taxonomy" id="2230876"/>
    <lineage>
        <taxon>Bacteria</taxon>
        <taxon>Bacillati</taxon>
        <taxon>Bacillota</taxon>
        <taxon>Bacilli</taxon>
        <taxon>Lactobacillales</taxon>
        <taxon>Enterococcaceae</taxon>
        <taxon>Vagococcus</taxon>
    </lineage>
</organism>
<evidence type="ECO:0000256" key="1">
    <source>
        <dbReference type="SAM" id="Coils"/>
    </source>
</evidence>
<name>A0ABS3HVV0_9ENTE</name>
<protein>
    <submittedName>
        <fullName evidence="2">Uncharacterized protein</fullName>
    </submittedName>
</protein>
<dbReference type="Proteomes" id="UP000664857">
    <property type="component" value="Unassembled WGS sequence"/>
</dbReference>
<keyword evidence="3" id="KW-1185">Reference proteome</keyword>
<reference evidence="2 3" key="1">
    <citation type="submission" date="2021-03" db="EMBL/GenBank/DDBJ databases">
        <title>Enterococcal diversity collection.</title>
        <authorList>
            <person name="Gilmore M.S."/>
            <person name="Schwartzman J."/>
            <person name="Van Tyne D."/>
            <person name="Martin M."/>
            <person name="Earl A.M."/>
            <person name="Manson A.L."/>
            <person name="Straub T."/>
            <person name="Salamzade R."/>
            <person name="Saavedra J."/>
            <person name="Lebreton F."/>
            <person name="Prichula J."/>
            <person name="Schaufler K."/>
            <person name="Gaca A."/>
            <person name="Sgardioli B."/>
            <person name="Wagenaar J."/>
            <person name="Strong T."/>
        </authorList>
    </citation>
    <scope>NUCLEOTIDE SEQUENCE [LARGE SCALE GENOMIC DNA]</scope>
    <source>
        <strain evidence="2 3">DIV0080</strain>
    </source>
</reference>
<evidence type="ECO:0000313" key="2">
    <source>
        <dbReference type="EMBL" id="MBO0477879.1"/>
    </source>
</evidence>